<organism evidence="1 2">
    <name type="scientific">Alkalihalophilus lindianensis</name>
    <dbReference type="NCBI Taxonomy" id="1630542"/>
    <lineage>
        <taxon>Bacteria</taxon>
        <taxon>Bacillati</taxon>
        <taxon>Bacillota</taxon>
        <taxon>Bacilli</taxon>
        <taxon>Bacillales</taxon>
        <taxon>Bacillaceae</taxon>
        <taxon>Alkalihalophilus</taxon>
    </lineage>
</organism>
<dbReference type="EMBL" id="JAWJBA010000796">
    <property type="protein sequence ID" value="MDV2687486.1"/>
    <property type="molecule type" value="Genomic_DNA"/>
</dbReference>
<protein>
    <submittedName>
        <fullName evidence="1">Glycosyltransferase</fullName>
    </submittedName>
</protein>
<sequence length="43" mass="5199">AIGIIGEYIGKIFKETKRRPRYTIEQNSYLEKRKEQILDLMKK</sequence>
<keyword evidence="2" id="KW-1185">Reference proteome</keyword>
<gene>
    <name evidence="1" type="ORF">RYX56_24370</name>
</gene>
<name>A0ABU3XHY0_9BACI</name>
<proteinExistence type="predicted"/>
<feature type="non-terminal residue" evidence="1">
    <location>
        <position position="1"/>
    </location>
</feature>
<comment type="caution">
    <text evidence="1">The sequence shown here is derived from an EMBL/GenBank/DDBJ whole genome shotgun (WGS) entry which is preliminary data.</text>
</comment>
<evidence type="ECO:0000313" key="2">
    <source>
        <dbReference type="Proteomes" id="UP001287282"/>
    </source>
</evidence>
<accession>A0ABU3XHY0</accession>
<evidence type="ECO:0000313" key="1">
    <source>
        <dbReference type="EMBL" id="MDV2687486.1"/>
    </source>
</evidence>
<reference evidence="1 2" key="1">
    <citation type="submission" date="2023-10" db="EMBL/GenBank/DDBJ databases">
        <title>Screening of Alkalihalobacillus lindianensis BZ-TG-R113 and Its Alleviation of Salt Stress on Rapeseed Growth.</title>
        <authorList>
            <person name="Zhao B."/>
            <person name="Guo T."/>
        </authorList>
    </citation>
    <scope>NUCLEOTIDE SEQUENCE [LARGE SCALE GENOMIC DNA]</scope>
    <source>
        <strain evidence="1 2">BZ-TG-R113</strain>
    </source>
</reference>
<dbReference type="Proteomes" id="UP001287282">
    <property type="component" value="Unassembled WGS sequence"/>
</dbReference>